<organism evidence="1 2">
    <name type="scientific">Nocardia brasiliensis</name>
    <dbReference type="NCBI Taxonomy" id="37326"/>
    <lineage>
        <taxon>Bacteria</taxon>
        <taxon>Bacillati</taxon>
        <taxon>Actinomycetota</taxon>
        <taxon>Actinomycetes</taxon>
        <taxon>Mycobacteriales</taxon>
        <taxon>Nocardiaceae</taxon>
        <taxon>Nocardia</taxon>
    </lineage>
</organism>
<reference evidence="1 2" key="1">
    <citation type="journal article" date="2019" name="ACS Chem. Biol.">
        <title>Identification and Mobilization of a Cryptic Antibiotic Biosynthesis Gene Locus from a Human-Pathogenic Nocardia Isolate.</title>
        <authorList>
            <person name="Herisse M."/>
            <person name="Ishida K."/>
            <person name="Porter J.L."/>
            <person name="Howden B."/>
            <person name="Hertweck C."/>
            <person name="Stinear T.P."/>
            <person name="Pidot S.J."/>
        </authorList>
    </citation>
    <scope>NUCLEOTIDE SEQUENCE [LARGE SCALE GENOMIC DNA]</scope>
    <source>
        <strain evidence="1 2">AUSMDU00024985</strain>
    </source>
</reference>
<dbReference type="AlphaFoldDB" id="A0A6G9XKU7"/>
<sequence length="133" mass="13210">MRSMVTIRNFLWVVGVGAGLVVGVGPASAAADSIELRGVGPGNVGVDYSCAASSRVVEIGVMVGEPQAEQAAAAGSERRVVCDGTPQSAVVVVAGVDGAAEPIKRGTTVQVRIALVDADGAVVVGQAKLVELA</sequence>
<proteinExistence type="predicted"/>
<dbReference type="EMBL" id="CP046171">
    <property type="protein sequence ID" value="QIS01528.1"/>
    <property type="molecule type" value="Genomic_DNA"/>
</dbReference>
<evidence type="ECO:0000313" key="1">
    <source>
        <dbReference type="EMBL" id="QIS01528.1"/>
    </source>
</evidence>
<accession>A0A6G9XKU7</accession>
<name>A0A6G9XKU7_NOCBR</name>
<dbReference type="RefSeq" id="WP_167460669.1">
    <property type="nucleotide sequence ID" value="NZ_CP046171.1"/>
</dbReference>
<gene>
    <name evidence="1" type="ORF">F5X71_03660</name>
</gene>
<dbReference type="Proteomes" id="UP000501705">
    <property type="component" value="Chromosome"/>
</dbReference>
<protein>
    <submittedName>
        <fullName evidence="1">Uncharacterized protein</fullName>
    </submittedName>
</protein>
<evidence type="ECO:0000313" key="2">
    <source>
        <dbReference type="Proteomes" id="UP000501705"/>
    </source>
</evidence>